<dbReference type="PANTHER" id="PTHR33507:SF3">
    <property type="entry name" value="INNER MEMBRANE PROTEIN YBBJ"/>
    <property type="match status" value="1"/>
</dbReference>
<evidence type="ECO:0000313" key="7">
    <source>
        <dbReference type="EMBL" id="QQP88004.1"/>
    </source>
</evidence>
<proteinExistence type="predicted"/>
<dbReference type="RefSeq" id="WP_201072345.1">
    <property type="nucleotide sequence ID" value="NZ_CP067420.1"/>
</dbReference>
<dbReference type="InterPro" id="IPR052165">
    <property type="entry name" value="Membrane_assoc_protease"/>
</dbReference>
<keyword evidence="4 5" id="KW-0472">Membrane</keyword>
<dbReference type="PANTHER" id="PTHR33507">
    <property type="entry name" value="INNER MEMBRANE PROTEIN YBBJ"/>
    <property type="match status" value="1"/>
</dbReference>
<feature type="transmembrane region" description="Helical" evidence="5">
    <location>
        <begin position="50"/>
        <end position="67"/>
    </location>
</feature>
<keyword evidence="2 5" id="KW-0812">Transmembrane</keyword>
<dbReference type="InterPro" id="IPR012340">
    <property type="entry name" value="NA-bd_OB-fold"/>
</dbReference>
<gene>
    <name evidence="7" type="ORF">IGS68_18275</name>
</gene>
<dbReference type="EMBL" id="CP067420">
    <property type="protein sequence ID" value="QQP88004.1"/>
    <property type="molecule type" value="Genomic_DNA"/>
</dbReference>
<evidence type="ECO:0000313" key="8">
    <source>
        <dbReference type="Proteomes" id="UP000595197"/>
    </source>
</evidence>
<evidence type="ECO:0000256" key="4">
    <source>
        <dbReference type="ARBA" id="ARBA00023136"/>
    </source>
</evidence>
<name>A0ABX7B2Y4_9PROT</name>
<evidence type="ECO:0000256" key="2">
    <source>
        <dbReference type="ARBA" id="ARBA00022692"/>
    </source>
</evidence>
<sequence length="147" mass="15870">MEIQSWYWLVTALVLAAIEAFVPGTFFIWLAVAAAVVGLTLLALPDLPWQIQFLAFAILSIGSAVGFRQYQRRHPETSADPTLNRRGASLVGRLVVLERPIVNGRGHAFVGDTLWTVTGKDQPAGGTVKVVGTDGIMLKVDSPDRTG</sequence>
<evidence type="ECO:0000256" key="5">
    <source>
        <dbReference type="SAM" id="Phobius"/>
    </source>
</evidence>
<evidence type="ECO:0000259" key="6">
    <source>
        <dbReference type="Pfam" id="PF01957"/>
    </source>
</evidence>
<dbReference type="Pfam" id="PF01957">
    <property type="entry name" value="NfeD"/>
    <property type="match status" value="1"/>
</dbReference>
<feature type="domain" description="NfeD-like C-terminal" evidence="6">
    <location>
        <begin position="89"/>
        <end position="140"/>
    </location>
</feature>
<keyword evidence="3 5" id="KW-1133">Transmembrane helix</keyword>
<feature type="transmembrane region" description="Helical" evidence="5">
    <location>
        <begin position="6"/>
        <end position="22"/>
    </location>
</feature>
<comment type="subcellular location">
    <subcellularLocation>
        <location evidence="1">Membrane</location>
        <topology evidence="1">Multi-pass membrane protein</topology>
    </subcellularLocation>
</comment>
<organism evidence="7 8">
    <name type="scientific">Skermanella cutis</name>
    <dbReference type="NCBI Taxonomy" id="2775420"/>
    <lineage>
        <taxon>Bacteria</taxon>
        <taxon>Pseudomonadati</taxon>
        <taxon>Pseudomonadota</taxon>
        <taxon>Alphaproteobacteria</taxon>
        <taxon>Rhodospirillales</taxon>
        <taxon>Azospirillaceae</taxon>
        <taxon>Skermanella</taxon>
    </lineage>
</organism>
<dbReference type="Proteomes" id="UP000595197">
    <property type="component" value="Chromosome"/>
</dbReference>
<dbReference type="InterPro" id="IPR002810">
    <property type="entry name" value="NfeD-like_C"/>
</dbReference>
<evidence type="ECO:0000256" key="3">
    <source>
        <dbReference type="ARBA" id="ARBA00022989"/>
    </source>
</evidence>
<reference evidence="7" key="1">
    <citation type="submission" date="2021-02" db="EMBL/GenBank/DDBJ databases">
        <title>Skermanella TT6 skin isolate.</title>
        <authorList>
            <person name="Lee K."/>
            <person name="Ganzorig M."/>
        </authorList>
    </citation>
    <scope>NUCLEOTIDE SEQUENCE</scope>
    <source>
        <strain evidence="7">TT6</strain>
    </source>
</reference>
<accession>A0ABX7B2Y4</accession>
<dbReference type="Gene3D" id="2.40.50.140">
    <property type="entry name" value="Nucleic acid-binding proteins"/>
    <property type="match status" value="1"/>
</dbReference>
<evidence type="ECO:0000256" key="1">
    <source>
        <dbReference type="ARBA" id="ARBA00004141"/>
    </source>
</evidence>
<keyword evidence="8" id="KW-1185">Reference proteome</keyword>
<protein>
    <submittedName>
        <fullName evidence="7">NfeD family protein</fullName>
    </submittedName>
</protein>